<protein>
    <submittedName>
        <fullName evidence="2">Uncharacterized protein</fullName>
    </submittedName>
</protein>
<feature type="region of interest" description="Disordered" evidence="1">
    <location>
        <begin position="44"/>
        <end position="94"/>
    </location>
</feature>
<dbReference type="OrthoDB" id="5185638at2"/>
<keyword evidence="3" id="KW-1185">Reference proteome</keyword>
<organism evidence="2 3">
    <name type="scientific">Geodermatophilus ruber</name>
    <dbReference type="NCBI Taxonomy" id="504800"/>
    <lineage>
        <taxon>Bacteria</taxon>
        <taxon>Bacillati</taxon>
        <taxon>Actinomycetota</taxon>
        <taxon>Actinomycetes</taxon>
        <taxon>Geodermatophilales</taxon>
        <taxon>Geodermatophilaceae</taxon>
        <taxon>Geodermatophilus</taxon>
    </lineage>
</organism>
<dbReference type="AlphaFoldDB" id="A0A1I3YYM9"/>
<reference evidence="2 3" key="1">
    <citation type="submission" date="2016-10" db="EMBL/GenBank/DDBJ databases">
        <authorList>
            <person name="de Groot N.N."/>
        </authorList>
    </citation>
    <scope>NUCLEOTIDE SEQUENCE [LARGE SCALE GENOMIC DNA]</scope>
    <source>
        <strain evidence="2 3">DSM 45317</strain>
    </source>
</reference>
<name>A0A1I3YYM9_9ACTN</name>
<feature type="compositionally biased region" description="Low complexity" evidence="1">
    <location>
        <begin position="44"/>
        <end position="53"/>
    </location>
</feature>
<proteinExistence type="predicted"/>
<evidence type="ECO:0000313" key="2">
    <source>
        <dbReference type="EMBL" id="SFK36938.1"/>
    </source>
</evidence>
<gene>
    <name evidence="2" type="ORF">SAMN04488085_101262</name>
</gene>
<evidence type="ECO:0000313" key="3">
    <source>
        <dbReference type="Proteomes" id="UP000199152"/>
    </source>
</evidence>
<accession>A0A1I3YYM9</accession>
<evidence type="ECO:0000256" key="1">
    <source>
        <dbReference type="SAM" id="MobiDB-lite"/>
    </source>
</evidence>
<dbReference type="InParanoid" id="A0A1I3YYM9"/>
<feature type="region of interest" description="Disordered" evidence="1">
    <location>
        <begin position="108"/>
        <end position="127"/>
    </location>
</feature>
<sequence length="306" mass="32440">MTLLWPAAAVLGFLALAALVIALGTRSTARFEFERNRVHAQRQQMAVAAAAGQHPVGGRPGDGLPAEPPRSGAPAQPRRPEQAATGVAAHPAGRRAMDRASAWWLVDESGDQPDQPDQPDPSVLAGPFPDRIEADWAALSSGLADDVRAVYGVCRPDGTLVRRQLPQERAWLAQLGRQLDRVAEDWDGLLSDTDALTTLLVEVTAALVEAGLPLHDCAERGPDGAGAAGGVCLTPDPDRGGILVSWRQHDRMSLQQVRGAEVDAAVQRTMNGAVADVLAQMDFRVTPFGSTGCHLVTAAQWSALAW</sequence>
<dbReference type="Proteomes" id="UP000199152">
    <property type="component" value="Unassembled WGS sequence"/>
</dbReference>
<dbReference type="EMBL" id="FOSW01000001">
    <property type="protein sequence ID" value="SFK36938.1"/>
    <property type="molecule type" value="Genomic_DNA"/>
</dbReference>